<keyword evidence="3" id="KW-1185">Reference proteome</keyword>
<organism evidence="2 3">
    <name type="scientific">Roseinatronobacter bogoriensis subsp. barguzinensis</name>
    <dbReference type="NCBI Taxonomy" id="441209"/>
    <lineage>
        <taxon>Bacteria</taxon>
        <taxon>Pseudomonadati</taxon>
        <taxon>Pseudomonadota</taxon>
        <taxon>Alphaproteobacteria</taxon>
        <taxon>Rhodobacterales</taxon>
        <taxon>Paracoccaceae</taxon>
        <taxon>Roseinatronobacter</taxon>
    </lineage>
</organism>
<feature type="compositionally biased region" description="Gly residues" evidence="1">
    <location>
        <begin position="159"/>
        <end position="169"/>
    </location>
</feature>
<feature type="compositionally biased region" description="Gly residues" evidence="1">
    <location>
        <begin position="73"/>
        <end position="87"/>
    </location>
</feature>
<reference evidence="2 3" key="1">
    <citation type="submission" date="2017-11" db="EMBL/GenBank/DDBJ databases">
        <title>Revised Sequence and Annotation of the Rhodobaca barguzinensis strain alga05 Genome.</title>
        <authorList>
            <person name="Kopejtka K."/>
            <person name="Tomasch J.M."/>
            <person name="Bunk B."/>
            <person name="Koblizek M."/>
        </authorList>
    </citation>
    <scope>NUCLEOTIDE SEQUENCE [LARGE SCALE GENOMIC DNA]</scope>
    <source>
        <strain evidence="3">alga05</strain>
    </source>
</reference>
<evidence type="ECO:0000313" key="3">
    <source>
        <dbReference type="Proteomes" id="UP000228948"/>
    </source>
</evidence>
<proteinExistence type="predicted"/>
<name>A0A2K8KIB0_9RHOB</name>
<evidence type="ECO:0000256" key="1">
    <source>
        <dbReference type="SAM" id="MobiDB-lite"/>
    </source>
</evidence>
<evidence type="ECO:0000313" key="2">
    <source>
        <dbReference type="EMBL" id="ATX65880.1"/>
    </source>
</evidence>
<gene>
    <name evidence="2" type="ORF">BG454_08600</name>
</gene>
<accession>A0A2K8KIB0</accession>
<dbReference type="STRING" id="441209.GCA_001870665_01497"/>
<feature type="region of interest" description="Disordered" evidence="1">
    <location>
        <begin position="64"/>
        <end position="173"/>
    </location>
</feature>
<sequence>MTSSMLTMISRSPDCAIRFLRDEDGAITVDFVVLTAAIVALGSLAVGVVNGGTTELSATIDRELSHPGQMPTGTGGAGDTGGGGGAWPGDTDPTGGYNDMPPMDGTEGEDHTEADGGDEGSAPGNDGGPVADNTEGDDTETGPAEDDPVDTGEADESDGGGGNSPGNGGNQNAEVDFTFEDLQLGCHWGERAVSRWLDFDLSRPTPYVVSGPGNPTAQNHGGQQSHRGAVQWGTNIQVDIPPPGQTYVVFMEVGDRIGSLTVSRDQCG</sequence>
<feature type="compositionally biased region" description="Acidic residues" evidence="1">
    <location>
        <begin position="134"/>
        <end position="158"/>
    </location>
</feature>
<protein>
    <submittedName>
        <fullName evidence="2">Uncharacterized protein</fullName>
    </submittedName>
</protein>
<dbReference type="KEGG" id="rbg:BG454_08600"/>
<dbReference type="EMBL" id="CP024899">
    <property type="protein sequence ID" value="ATX65880.1"/>
    <property type="molecule type" value="Genomic_DNA"/>
</dbReference>
<dbReference type="Proteomes" id="UP000228948">
    <property type="component" value="Chromosome"/>
</dbReference>
<dbReference type="AlphaFoldDB" id="A0A2K8KIB0"/>
<dbReference type="OrthoDB" id="5525128at2"/>